<dbReference type="GO" id="GO:0000162">
    <property type="term" value="P:L-tryptophan biosynthetic process"/>
    <property type="evidence" value="ECO:0007669"/>
    <property type="project" value="TreeGrafter"/>
</dbReference>
<evidence type="ECO:0000313" key="3">
    <source>
        <dbReference type="EMBL" id="SFL98616.1"/>
    </source>
</evidence>
<dbReference type="InterPro" id="IPR029062">
    <property type="entry name" value="Class_I_gatase-like"/>
</dbReference>
<dbReference type="NCBIfam" id="TIGR00566">
    <property type="entry name" value="trpG_papA"/>
    <property type="match status" value="1"/>
</dbReference>
<dbReference type="PANTHER" id="PTHR43418">
    <property type="entry name" value="MULTIFUNCTIONAL TRYPTOPHAN BIOSYNTHESIS PROTEIN-RELATED"/>
    <property type="match status" value="1"/>
</dbReference>
<dbReference type="InterPro" id="IPR050472">
    <property type="entry name" value="Anth_synth/Amidotransfase"/>
</dbReference>
<dbReference type="Gene3D" id="3.40.50.880">
    <property type="match status" value="1"/>
</dbReference>
<dbReference type="PRINTS" id="PR00097">
    <property type="entry name" value="ANTSNTHASEII"/>
</dbReference>
<accession>A0A1I4M638</accession>
<evidence type="ECO:0000256" key="1">
    <source>
        <dbReference type="ARBA" id="ARBA00022962"/>
    </source>
</evidence>
<dbReference type="GO" id="GO:0005829">
    <property type="term" value="C:cytosol"/>
    <property type="evidence" value="ECO:0007669"/>
    <property type="project" value="TreeGrafter"/>
</dbReference>
<keyword evidence="4" id="KW-1185">Reference proteome</keyword>
<dbReference type="Proteomes" id="UP000199006">
    <property type="component" value="Unassembled WGS sequence"/>
</dbReference>
<feature type="domain" description="Glutamine amidotransferase" evidence="2">
    <location>
        <begin position="3"/>
        <end position="186"/>
    </location>
</feature>
<sequence>MILVIDNYDSFTYNLVHLLAEFAEVKVYRNDCLTLSDIELMSPEKIVISPGPGTPSEAGISLALIKKFQDSIPILGVCLGHQCLAQAFGSKIVRAAKVVHGKVSLIKKLPGSEEIFAGLGTEFQATRYHSLLVEKASLSEKLQILAESEQGEIMALKHCDYPLYGVQFHPESILTKAGPQIIENFLNITAGSSCKE</sequence>
<evidence type="ECO:0000313" key="4">
    <source>
        <dbReference type="Proteomes" id="UP000199006"/>
    </source>
</evidence>
<evidence type="ECO:0000259" key="2">
    <source>
        <dbReference type="Pfam" id="PF00117"/>
    </source>
</evidence>
<dbReference type="CDD" id="cd01743">
    <property type="entry name" value="GATase1_Anthranilate_Synthase"/>
    <property type="match status" value="1"/>
</dbReference>
<dbReference type="RefSeq" id="WP_089862517.1">
    <property type="nucleotide sequence ID" value="NZ_FOTI01000049.1"/>
</dbReference>
<dbReference type="PRINTS" id="PR00099">
    <property type="entry name" value="CPSGATASE"/>
</dbReference>
<reference evidence="3 4" key="1">
    <citation type="submission" date="2016-10" db="EMBL/GenBank/DDBJ databases">
        <authorList>
            <person name="de Groot N.N."/>
        </authorList>
    </citation>
    <scope>NUCLEOTIDE SEQUENCE [LARGE SCALE GENOMIC DNA]</scope>
    <source>
        <strain evidence="3 4">ATCC 51327</strain>
    </source>
</reference>
<dbReference type="PANTHER" id="PTHR43418:SF4">
    <property type="entry name" value="MULTIFUNCTIONAL TRYPTOPHAN BIOSYNTHESIS PROTEIN"/>
    <property type="match status" value="1"/>
</dbReference>
<dbReference type="EMBL" id="FOTI01000049">
    <property type="protein sequence ID" value="SFL98616.1"/>
    <property type="molecule type" value="Genomic_DNA"/>
</dbReference>
<proteinExistence type="predicted"/>
<dbReference type="PROSITE" id="PS51273">
    <property type="entry name" value="GATASE_TYPE_1"/>
    <property type="match status" value="1"/>
</dbReference>
<dbReference type="InterPro" id="IPR017926">
    <property type="entry name" value="GATASE"/>
</dbReference>
<dbReference type="OrthoDB" id="9804328at2"/>
<dbReference type="FunFam" id="3.40.50.880:FF:000003">
    <property type="entry name" value="Anthranilate synthase component II"/>
    <property type="match status" value="1"/>
</dbReference>
<name>A0A1I4M638_9FIRM</name>
<dbReference type="PRINTS" id="PR00096">
    <property type="entry name" value="GATASE"/>
</dbReference>
<dbReference type="InterPro" id="IPR006221">
    <property type="entry name" value="TrpG/PapA_dom"/>
</dbReference>
<dbReference type="AlphaFoldDB" id="A0A1I4M638"/>
<dbReference type="GO" id="GO:0004049">
    <property type="term" value="F:anthranilate synthase activity"/>
    <property type="evidence" value="ECO:0007669"/>
    <property type="project" value="TreeGrafter"/>
</dbReference>
<protein>
    <submittedName>
        <fullName evidence="3">Anthranilate synthase, component II</fullName>
    </submittedName>
</protein>
<dbReference type="Pfam" id="PF00117">
    <property type="entry name" value="GATase"/>
    <property type="match status" value="1"/>
</dbReference>
<gene>
    <name evidence="3" type="ORF">SAMN02983006_02509</name>
</gene>
<dbReference type="STRING" id="29563.SAMN02983006_02509"/>
<keyword evidence="1" id="KW-0315">Glutamine amidotransferase</keyword>
<organism evidence="3 4">
    <name type="scientific">Halanaerobium salsuginis</name>
    <dbReference type="NCBI Taxonomy" id="29563"/>
    <lineage>
        <taxon>Bacteria</taxon>
        <taxon>Bacillati</taxon>
        <taxon>Bacillota</taxon>
        <taxon>Clostridia</taxon>
        <taxon>Halanaerobiales</taxon>
        <taxon>Halanaerobiaceae</taxon>
        <taxon>Halanaerobium</taxon>
    </lineage>
</organism>
<dbReference type="SUPFAM" id="SSF52317">
    <property type="entry name" value="Class I glutamine amidotransferase-like"/>
    <property type="match status" value="1"/>
</dbReference>